<dbReference type="RefSeq" id="WP_345013100.1">
    <property type="nucleotide sequence ID" value="NZ_BAABFC010000014.1"/>
</dbReference>
<organism evidence="2 3">
    <name type="scientific">Pseudaeromonas paramecii</name>
    <dbReference type="NCBI Taxonomy" id="2138166"/>
    <lineage>
        <taxon>Bacteria</taxon>
        <taxon>Pseudomonadati</taxon>
        <taxon>Pseudomonadota</taxon>
        <taxon>Gammaproteobacteria</taxon>
        <taxon>Aeromonadales</taxon>
        <taxon>Aeromonadaceae</taxon>
        <taxon>Pseudaeromonas</taxon>
    </lineage>
</organism>
<proteinExistence type="predicted"/>
<dbReference type="Proteomes" id="UP001501321">
    <property type="component" value="Unassembled WGS sequence"/>
</dbReference>
<dbReference type="SUPFAM" id="SSF53850">
    <property type="entry name" value="Periplasmic binding protein-like II"/>
    <property type="match status" value="1"/>
</dbReference>
<keyword evidence="3" id="KW-1185">Reference proteome</keyword>
<comment type="caution">
    <text evidence="2">The sequence shown here is derived from an EMBL/GenBank/DDBJ whole genome shotgun (WGS) entry which is preliminary data.</text>
</comment>
<keyword evidence="1" id="KW-0732">Signal</keyword>
<accession>A0ABP8QE46</accession>
<evidence type="ECO:0000313" key="2">
    <source>
        <dbReference type="EMBL" id="GAA4500524.1"/>
    </source>
</evidence>
<sequence>MVLPSRLGRIGWLLLMSAPLPAQECWLTIAYNDEPIPPYIKRDVPSAGPQGESFALVDLAAHRLGCQIHWQRLPTLRVLHDVTLGEVDAALFYSWTPERGQTLRYPQRDGKLDPARRLARLNYVLYRKQGAAVSWNGEQLQPRHCRVGYNAGWSIGSYLAERQLNLHPGDGPEQLLRLVQKGRLCAYTTLEEAGDAAIASWPGQFEKLTPPLLTKDYYLPFNPAYYRRHAERVEALWQQIAELREPASATESN</sequence>
<feature type="signal peptide" evidence="1">
    <location>
        <begin position="1"/>
        <end position="22"/>
    </location>
</feature>
<evidence type="ECO:0000256" key="1">
    <source>
        <dbReference type="SAM" id="SignalP"/>
    </source>
</evidence>
<reference evidence="3" key="1">
    <citation type="journal article" date="2019" name="Int. J. Syst. Evol. Microbiol.">
        <title>The Global Catalogue of Microorganisms (GCM) 10K type strain sequencing project: providing services to taxonomists for standard genome sequencing and annotation.</title>
        <authorList>
            <consortium name="The Broad Institute Genomics Platform"/>
            <consortium name="The Broad Institute Genome Sequencing Center for Infectious Disease"/>
            <person name="Wu L."/>
            <person name="Ma J."/>
        </authorList>
    </citation>
    <scope>NUCLEOTIDE SEQUENCE [LARGE SCALE GENOMIC DNA]</scope>
    <source>
        <strain evidence="3">JCM 32226</strain>
    </source>
</reference>
<dbReference type="EMBL" id="BAABFC010000014">
    <property type="protein sequence ID" value="GAA4500524.1"/>
    <property type="molecule type" value="Genomic_DNA"/>
</dbReference>
<feature type="chain" id="PRO_5045237496" description="Solute-binding protein family 3/N-terminal domain-containing protein" evidence="1">
    <location>
        <begin position="23"/>
        <end position="253"/>
    </location>
</feature>
<evidence type="ECO:0008006" key="4">
    <source>
        <dbReference type="Google" id="ProtNLM"/>
    </source>
</evidence>
<protein>
    <recommendedName>
        <fullName evidence="4">Solute-binding protein family 3/N-terminal domain-containing protein</fullName>
    </recommendedName>
</protein>
<dbReference type="Gene3D" id="3.40.190.10">
    <property type="entry name" value="Periplasmic binding protein-like II"/>
    <property type="match status" value="2"/>
</dbReference>
<evidence type="ECO:0000313" key="3">
    <source>
        <dbReference type="Proteomes" id="UP001501321"/>
    </source>
</evidence>
<name>A0ABP8QE46_9GAMM</name>
<gene>
    <name evidence="2" type="ORF">GCM10023095_22460</name>
</gene>